<feature type="transmembrane region" description="Helical" evidence="8">
    <location>
        <begin position="247"/>
        <end position="268"/>
    </location>
</feature>
<keyword evidence="5 8" id="KW-1133">Transmembrane helix</keyword>
<dbReference type="Pfam" id="PF01569">
    <property type="entry name" value="PAP2"/>
    <property type="match status" value="1"/>
</dbReference>
<feature type="transmembrane region" description="Helical" evidence="8">
    <location>
        <begin position="97"/>
        <end position="114"/>
    </location>
</feature>
<dbReference type="GO" id="GO:0005789">
    <property type="term" value="C:endoplasmic reticulum membrane"/>
    <property type="evidence" value="ECO:0007669"/>
    <property type="project" value="UniProtKB-SubCell"/>
</dbReference>
<evidence type="ECO:0000259" key="9">
    <source>
        <dbReference type="SMART" id="SM00014"/>
    </source>
</evidence>
<keyword evidence="11" id="KW-1185">Reference proteome</keyword>
<feature type="transmembrane region" description="Helical" evidence="8">
    <location>
        <begin position="288"/>
        <end position="309"/>
    </location>
</feature>
<keyword evidence="6 8" id="KW-0472">Membrane</keyword>
<dbReference type="AlphaFoldDB" id="A0A1U7LX31"/>
<evidence type="ECO:0000256" key="8">
    <source>
        <dbReference type="SAM" id="Phobius"/>
    </source>
</evidence>
<gene>
    <name evidence="10" type="ORF">NEOLI_000794</name>
</gene>
<evidence type="ECO:0000256" key="6">
    <source>
        <dbReference type="ARBA" id="ARBA00023136"/>
    </source>
</evidence>
<evidence type="ECO:0000256" key="4">
    <source>
        <dbReference type="ARBA" id="ARBA00022824"/>
    </source>
</evidence>
<dbReference type="PANTHER" id="PTHR14969">
    <property type="entry name" value="SPHINGOSINE-1-PHOSPHATE PHOSPHOHYDROLASE"/>
    <property type="match status" value="1"/>
</dbReference>
<dbReference type="PANTHER" id="PTHR14969:SF28">
    <property type="entry name" value="DIHYDROSPHINGOSINE 1-PHOSPHATE PHOSPHATASE LCB3-RELATED"/>
    <property type="match status" value="1"/>
</dbReference>
<dbReference type="EMBL" id="LXFE01000122">
    <property type="protein sequence ID" value="OLL27081.1"/>
    <property type="molecule type" value="Genomic_DNA"/>
</dbReference>
<reference evidence="10 11" key="1">
    <citation type="submission" date="2016-04" db="EMBL/GenBank/DDBJ databases">
        <title>Evolutionary innovation and constraint leading to complex multicellularity in the Ascomycota.</title>
        <authorList>
            <person name="Cisse O."/>
            <person name="Nguyen A."/>
            <person name="Hewitt D.A."/>
            <person name="Jedd G."/>
            <person name="Stajich J.E."/>
        </authorList>
    </citation>
    <scope>NUCLEOTIDE SEQUENCE [LARGE SCALE GENOMIC DNA]</scope>
    <source>
        <strain evidence="10 11">DAH-3</strain>
    </source>
</reference>
<evidence type="ECO:0000256" key="7">
    <source>
        <dbReference type="ARBA" id="ARBA00038324"/>
    </source>
</evidence>
<evidence type="ECO:0000256" key="2">
    <source>
        <dbReference type="ARBA" id="ARBA00022692"/>
    </source>
</evidence>
<dbReference type="InterPro" id="IPR000326">
    <property type="entry name" value="PAP2/HPO"/>
</dbReference>
<dbReference type="SUPFAM" id="SSF48317">
    <property type="entry name" value="Acid phosphatase/Vanadium-dependent haloperoxidase"/>
    <property type="match status" value="1"/>
</dbReference>
<keyword evidence="3" id="KW-0378">Hydrolase</keyword>
<feature type="transmembrane region" description="Helical" evidence="8">
    <location>
        <begin position="189"/>
        <end position="208"/>
    </location>
</feature>
<feature type="domain" description="Phosphatidic acid phosphatase type 2/haloperoxidase" evidence="9">
    <location>
        <begin position="92"/>
        <end position="206"/>
    </location>
</feature>
<evidence type="ECO:0000256" key="5">
    <source>
        <dbReference type="ARBA" id="ARBA00022989"/>
    </source>
</evidence>
<evidence type="ECO:0000313" key="10">
    <source>
        <dbReference type="EMBL" id="OLL27081.1"/>
    </source>
</evidence>
<evidence type="ECO:0000256" key="3">
    <source>
        <dbReference type="ARBA" id="ARBA00022801"/>
    </source>
</evidence>
<dbReference type="OrthoDB" id="301434at2759"/>
<comment type="caution">
    <text evidence="10">The sequence shown here is derived from an EMBL/GenBank/DDBJ whole genome shotgun (WGS) entry which is preliminary data.</text>
</comment>
<accession>A0A1U7LX31</accession>
<protein>
    <submittedName>
        <fullName evidence="10">Dihydrosphingosine 1-phosphate phosphatase</fullName>
    </submittedName>
</protein>
<evidence type="ECO:0000256" key="1">
    <source>
        <dbReference type="ARBA" id="ARBA00004477"/>
    </source>
</evidence>
<dbReference type="GO" id="GO:0042392">
    <property type="term" value="F:sphingosine-1-phosphate phosphatase activity"/>
    <property type="evidence" value="ECO:0007669"/>
    <property type="project" value="TreeGrafter"/>
</dbReference>
<feature type="transmembrane region" description="Helical" evidence="8">
    <location>
        <begin position="62"/>
        <end position="85"/>
    </location>
</feature>
<dbReference type="Gene3D" id="1.20.144.10">
    <property type="entry name" value="Phosphatidic acid phosphatase type 2/haloperoxidase"/>
    <property type="match status" value="1"/>
</dbReference>
<dbReference type="SMART" id="SM00014">
    <property type="entry name" value="acidPPc"/>
    <property type="match status" value="1"/>
</dbReference>
<dbReference type="InterPro" id="IPR036938">
    <property type="entry name" value="PAP2/HPO_sf"/>
</dbReference>
<sequence length="452" mass="51131">MLLADSTVYRPDAGLRPMDHYKDHLPAWRYIPRQFLLSLIRKESSYLAALQKNVRRPFWDAYFAWTANLGTHTFFMFMLPLWFWLGGQHFGQGLVDVLGVGLFFTGVLKDLLCLPRPLSPPLHRISMSRNVCLEYGFPSTHSANAVAVALYSIAFLHASELQMLSKSILGVLALIYLTNLHFEDIAKPLDIFAGSAIGALVCYLRWTFKSDIESVVISQSIMVPLVLVPTTLLLIRLHPEPVDPCPCFDDGVAFASVIMGTHLGHWRFAMSYVGYPIGSITYNFGKTGIFISIARIALGITTIISWRVLMKPLLFTLLPPVFRFFELLGLSIPRKHYIKASTYIRVPDKLPDESLLNLEEIPGLINRINRSHSESTGPQSRADVYEAIEYHEQQKILGNKNRFISDAKYQAIEEPRVRYDVEVITKIIVYSGIGWLVNDQIPILFKVLGLCV</sequence>
<proteinExistence type="inferred from homology"/>
<name>A0A1U7LX31_NEOID</name>
<keyword evidence="4" id="KW-0256">Endoplasmic reticulum</keyword>
<dbReference type="STRING" id="1198029.A0A1U7LX31"/>
<keyword evidence="2 8" id="KW-0812">Transmembrane</keyword>
<organism evidence="10 11">
    <name type="scientific">Neolecta irregularis (strain DAH-3)</name>
    <dbReference type="NCBI Taxonomy" id="1198029"/>
    <lineage>
        <taxon>Eukaryota</taxon>
        <taxon>Fungi</taxon>
        <taxon>Dikarya</taxon>
        <taxon>Ascomycota</taxon>
        <taxon>Taphrinomycotina</taxon>
        <taxon>Neolectales</taxon>
        <taxon>Neolectaceae</taxon>
        <taxon>Neolecta</taxon>
    </lineage>
</organism>
<comment type="subcellular location">
    <subcellularLocation>
        <location evidence="1">Endoplasmic reticulum membrane</location>
        <topology evidence="1">Multi-pass membrane protein</topology>
    </subcellularLocation>
</comment>
<evidence type="ECO:0000313" key="11">
    <source>
        <dbReference type="Proteomes" id="UP000186594"/>
    </source>
</evidence>
<dbReference type="Proteomes" id="UP000186594">
    <property type="component" value="Unassembled WGS sequence"/>
</dbReference>
<feature type="transmembrane region" description="Helical" evidence="8">
    <location>
        <begin position="135"/>
        <end position="157"/>
    </location>
</feature>
<comment type="similarity">
    <text evidence="7">Belongs to the type 2 lipid phosphate phosphatase family.</text>
</comment>
<feature type="transmembrane region" description="Helical" evidence="8">
    <location>
        <begin position="214"/>
        <end position="235"/>
    </location>
</feature>
<dbReference type="OMA" id="ADDCPCY"/>